<dbReference type="AlphaFoldDB" id="W3XP01"/>
<keyword evidence="1" id="KW-0812">Transmembrane</keyword>
<keyword evidence="1" id="KW-1133">Transmembrane helix</keyword>
<evidence type="ECO:0000256" key="1">
    <source>
        <dbReference type="SAM" id="Phobius"/>
    </source>
</evidence>
<dbReference type="EMBL" id="KI912109">
    <property type="protein sequence ID" value="ETS87695.1"/>
    <property type="molecule type" value="Genomic_DNA"/>
</dbReference>
<evidence type="ECO:0000313" key="3">
    <source>
        <dbReference type="Proteomes" id="UP000030651"/>
    </source>
</evidence>
<dbReference type="HOGENOM" id="CLU_2441575_0_0_1"/>
<dbReference type="RefSeq" id="XP_007828295.1">
    <property type="nucleotide sequence ID" value="XM_007830104.1"/>
</dbReference>
<feature type="transmembrane region" description="Helical" evidence="1">
    <location>
        <begin position="31"/>
        <end position="55"/>
    </location>
</feature>
<sequence length="90" mass="9467">MSTTNVSTLDPTILAVFGSPPDGTDLSEEQYVGYDIVSCVVLGLAAAAVALRFWVRMTNRASLALDDFTILIALMFTGALVATTVIGKPT</sequence>
<name>W3XP01_PESFW</name>
<reference evidence="3" key="1">
    <citation type="journal article" date="2015" name="BMC Genomics">
        <title>Genomic and transcriptomic analysis of the endophytic fungus Pestalotiopsis fici reveals its lifestyle and high potential for synthesis of natural products.</title>
        <authorList>
            <person name="Wang X."/>
            <person name="Zhang X."/>
            <person name="Liu L."/>
            <person name="Xiang M."/>
            <person name="Wang W."/>
            <person name="Sun X."/>
            <person name="Che Y."/>
            <person name="Guo L."/>
            <person name="Liu G."/>
            <person name="Guo L."/>
            <person name="Wang C."/>
            <person name="Yin W.B."/>
            <person name="Stadler M."/>
            <person name="Zhang X."/>
            <person name="Liu X."/>
        </authorList>
    </citation>
    <scope>NUCLEOTIDE SEQUENCE [LARGE SCALE GENOMIC DNA]</scope>
    <source>
        <strain evidence="3">W106-1 / CGMCC3.15140</strain>
    </source>
</reference>
<dbReference type="OrthoDB" id="5095879at2759"/>
<proteinExistence type="predicted"/>
<dbReference type="Proteomes" id="UP000030651">
    <property type="component" value="Unassembled WGS sequence"/>
</dbReference>
<dbReference type="InParanoid" id="W3XP01"/>
<evidence type="ECO:0000313" key="2">
    <source>
        <dbReference type="EMBL" id="ETS87695.1"/>
    </source>
</evidence>
<dbReference type="GeneID" id="19266536"/>
<keyword evidence="1" id="KW-0472">Membrane</keyword>
<accession>W3XP01</accession>
<feature type="transmembrane region" description="Helical" evidence="1">
    <location>
        <begin position="67"/>
        <end position="87"/>
    </location>
</feature>
<protein>
    <submittedName>
        <fullName evidence="2">Uncharacterized protein</fullName>
    </submittedName>
</protein>
<organism evidence="2 3">
    <name type="scientific">Pestalotiopsis fici (strain W106-1 / CGMCC3.15140)</name>
    <dbReference type="NCBI Taxonomy" id="1229662"/>
    <lineage>
        <taxon>Eukaryota</taxon>
        <taxon>Fungi</taxon>
        <taxon>Dikarya</taxon>
        <taxon>Ascomycota</taxon>
        <taxon>Pezizomycotina</taxon>
        <taxon>Sordariomycetes</taxon>
        <taxon>Xylariomycetidae</taxon>
        <taxon>Amphisphaeriales</taxon>
        <taxon>Sporocadaceae</taxon>
        <taxon>Pestalotiopsis</taxon>
    </lineage>
</organism>
<gene>
    <name evidence="2" type="ORF">PFICI_01523</name>
</gene>
<dbReference type="KEGG" id="pfy:PFICI_01523"/>
<keyword evidence="3" id="KW-1185">Reference proteome</keyword>